<reference evidence="2 4" key="3">
    <citation type="submission" date="2017-11" db="EMBL/GenBank/DDBJ databases">
        <title>De-novo sequencing of pomegranate (Punica granatum L.) genome.</title>
        <authorList>
            <person name="Akparov Z."/>
            <person name="Amiraslanov A."/>
            <person name="Hajiyeva S."/>
            <person name="Abbasov M."/>
            <person name="Kaur K."/>
            <person name="Hamwieh A."/>
            <person name="Solovyev V."/>
            <person name="Salamov A."/>
            <person name="Braich B."/>
            <person name="Kosarev P."/>
            <person name="Mahmoud A."/>
            <person name="Hajiyev E."/>
            <person name="Babayeva S."/>
            <person name="Izzatullayeva V."/>
            <person name="Mammadov A."/>
            <person name="Mammadov A."/>
            <person name="Sharifova S."/>
            <person name="Ojaghi J."/>
            <person name="Eynullazada K."/>
            <person name="Bayramov B."/>
            <person name="Abdulazimova A."/>
            <person name="Shahmuradov I."/>
        </authorList>
    </citation>
    <scope>NUCLEOTIDE SEQUENCE [LARGE SCALE GENOMIC DNA]</scope>
    <source>
        <strain evidence="2">AG2017</strain>
        <strain evidence="4">cv. AG2017</strain>
        <tissue evidence="2">Leaf</tissue>
    </source>
</reference>
<reference evidence="1" key="2">
    <citation type="submission" date="2017-06" db="EMBL/GenBank/DDBJ databases">
        <title>The pomegranate genome and the genomics of punicalagin biosynthesis.</title>
        <authorList>
            <person name="Xu C."/>
        </authorList>
    </citation>
    <scope>NUCLEOTIDE SEQUENCE [LARGE SCALE GENOMIC DNA]</scope>
    <source>
        <tissue evidence="1">Fresh leaf</tissue>
    </source>
</reference>
<evidence type="ECO:0000313" key="3">
    <source>
        <dbReference type="Proteomes" id="UP000197138"/>
    </source>
</evidence>
<dbReference type="EMBL" id="MTKT01005034">
    <property type="protein sequence ID" value="OWM68388.1"/>
    <property type="molecule type" value="Genomic_DNA"/>
</dbReference>
<dbReference type="Proteomes" id="UP000197138">
    <property type="component" value="Unassembled WGS sequence"/>
</dbReference>
<comment type="caution">
    <text evidence="1">The sequence shown here is derived from an EMBL/GenBank/DDBJ whole genome shotgun (WGS) entry which is preliminary data.</text>
</comment>
<evidence type="ECO:0000313" key="1">
    <source>
        <dbReference type="EMBL" id="OWM68388.1"/>
    </source>
</evidence>
<name>A0A218W7D2_PUNGR</name>
<evidence type="ECO:0000313" key="4">
    <source>
        <dbReference type="Proteomes" id="UP000233551"/>
    </source>
</evidence>
<proteinExistence type="predicted"/>
<evidence type="ECO:0000313" key="2">
    <source>
        <dbReference type="EMBL" id="PKI50426.1"/>
    </source>
</evidence>
<dbReference type="EMBL" id="PGOL01002115">
    <property type="protein sequence ID" value="PKI50426.1"/>
    <property type="molecule type" value="Genomic_DNA"/>
</dbReference>
<protein>
    <submittedName>
        <fullName evidence="1">Uncharacterized protein</fullName>
    </submittedName>
</protein>
<reference evidence="3" key="1">
    <citation type="journal article" date="2017" name="Plant J.">
        <title>The pomegranate (Punica granatum L.) genome and the genomics of punicalagin biosynthesis.</title>
        <authorList>
            <person name="Qin G."/>
            <person name="Xu C."/>
            <person name="Ming R."/>
            <person name="Tang H."/>
            <person name="Guyot R."/>
            <person name="Kramer E.M."/>
            <person name="Hu Y."/>
            <person name="Yi X."/>
            <person name="Qi Y."/>
            <person name="Xu X."/>
            <person name="Gao Z."/>
            <person name="Pan H."/>
            <person name="Jian J."/>
            <person name="Tian Y."/>
            <person name="Yue Z."/>
            <person name="Xu Y."/>
        </authorList>
    </citation>
    <scope>NUCLEOTIDE SEQUENCE [LARGE SCALE GENOMIC DNA]</scope>
    <source>
        <strain evidence="3">cv. Dabenzi</strain>
    </source>
</reference>
<dbReference type="AlphaFoldDB" id="A0A218W7D2"/>
<organism evidence="1 3">
    <name type="scientific">Punica granatum</name>
    <name type="common">Pomegranate</name>
    <dbReference type="NCBI Taxonomy" id="22663"/>
    <lineage>
        <taxon>Eukaryota</taxon>
        <taxon>Viridiplantae</taxon>
        <taxon>Streptophyta</taxon>
        <taxon>Embryophyta</taxon>
        <taxon>Tracheophyta</taxon>
        <taxon>Spermatophyta</taxon>
        <taxon>Magnoliopsida</taxon>
        <taxon>eudicotyledons</taxon>
        <taxon>Gunneridae</taxon>
        <taxon>Pentapetalae</taxon>
        <taxon>rosids</taxon>
        <taxon>malvids</taxon>
        <taxon>Myrtales</taxon>
        <taxon>Lythraceae</taxon>
        <taxon>Punica</taxon>
    </lineage>
</organism>
<accession>A0A218W7D2</accession>
<sequence length="124" mass="14113">MFHIFKFDPTLSFFLLHRLHEHKQPIDLDSFDIPLDALFFSTESNPNIAETFNSDFDLDFGLEENGVFELTFDDLDDLCLPSENGNFIFPNSKGPLAQINSENRSSEISANQAPDVAIYLKHSL</sequence>
<keyword evidence="4" id="KW-1185">Reference proteome</keyword>
<dbReference type="Proteomes" id="UP000233551">
    <property type="component" value="Unassembled WGS sequence"/>
</dbReference>
<gene>
    <name evidence="1" type="ORF">CDL15_Pgr004870</name>
    <name evidence="2" type="ORF">CRG98_029176</name>
</gene>